<sequence>MTWSCLPPSGGQSRSCGVRGAPSGAGYLCSASTSLKMLRKMLTWCSLNTSDGRNRMDRSPQPPSRTPEDDTQGEGGPASSSPGPAPSCDAGACCIITDVDGAESPHTASSTQEAGVPSLKVKFRGMKAVHQSFARAGHLRQKVLFADDFEDLSQEDVLGRVAHPRVEDTRSVGNGAIGQSNEGTSSLWIALECVVAKQPSQGESIGLAMGLR</sequence>
<feature type="region of interest" description="Disordered" evidence="1">
    <location>
        <begin position="48"/>
        <end position="85"/>
    </location>
</feature>
<organism evidence="2 3">
    <name type="scientific">Liparis tanakae</name>
    <name type="common">Tanaka's snailfish</name>
    <dbReference type="NCBI Taxonomy" id="230148"/>
    <lineage>
        <taxon>Eukaryota</taxon>
        <taxon>Metazoa</taxon>
        <taxon>Chordata</taxon>
        <taxon>Craniata</taxon>
        <taxon>Vertebrata</taxon>
        <taxon>Euteleostomi</taxon>
        <taxon>Actinopterygii</taxon>
        <taxon>Neopterygii</taxon>
        <taxon>Teleostei</taxon>
        <taxon>Neoteleostei</taxon>
        <taxon>Acanthomorphata</taxon>
        <taxon>Eupercaria</taxon>
        <taxon>Perciformes</taxon>
        <taxon>Cottioidei</taxon>
        <taxon>Cottales</taxon>
        <taxon>Liparidae</taxon>
        <taxon>Liparis</taxon>
    </lineage>
</organism>
<accession>A0A4Z2FD96</accession>
<dbReference type="AlphaFoldDB" id="A0A4Z2FD96"/>
<reference evidence="2 3" key="1">
    <citation type="submission" date="2019-03" db="EMBL/GenBank/DDBJ databases">
        <title>First draft genome of Liparis tanakae, snailfish: a comprehensive survey of snailfish specific genes.</title>
        <authorList>
            <person name="Kim W."/>
            <person name="Song I."/>
            <person name="Jeong J.-H."/>
            <person name="Kim D."/>
            <person name="Kim S."/>
            <person name="Ryu S."/>
            <person name="Song J.Y."/>
            <person name="Lee S.K."/>
        </authorList>
    </citation>
    <scope>NUCLEOTIDE SEQUENCE [LARGE SCALE GENOMIC DNA]</scope>
    <source>
        <tissue evidence="2">Muscle</tissue>
    </source>
</reference>
<keyword evidence="3" id="KW-1185">Reference proteome</keyword>
<comment type="caution">
    <text evidence="2">The sequence shown here is derived from an EMBL/GenBank/DDBJ whole genome shotgun (WGS) entry which is preliminary data.</text>
</comment>
<dbReference type="Proteomes" id="UP000314294">
    <property type="component" value="Unassembled WGS sequence"/>
</dbReference>
<gene>
    <name evidence="2" type="ORF">EYF80_050673</name>
</gene>
<evidence type="ECO:0000256" key="1">
    <source>
        <dbReference type="SAM" id="MobiDB-lite"/>
    </source>
</evidence>
<proteinExistence type="predicted"/>
<evidence type="ECO:0000313" key="3">
    <source>
        <dbReference type="Proteomes" id="UP000314294"/>
    </source>
</evidence>
<name>A0A4Z2FD96_9TELE</name>
<dbReference type="EMBL" id="SRLO01001304">
    <property type="protein sequence ID" value="TNN39167.1"/>
    <property type="molecule type" value="Genomic_DNA"/>
</dbReference>
<protein>
    <submittedName>
        <fullName evidence="2">Uncharacterized protein</fullName>
    </submittedName>
</protein>
<evidence type="ECO:0000313" key="2">
    <source>
        <dbReference type="EMBL" id="TNN39167.1"/>
    </source>
</evidence>